<name>A0A9P8ZXN1_9PEZI</name>
<evidence type="ECO:0000256" key="1">
    <source>
        <dbReference type="ARBA" id="ARBA00007905"/>
    </source>
</evidence>
<feature type="active site" description="Proton donor" evidence="3">
    <location>
        <position position="72"/>
    </location>
</feature>
<dbReference type="SUPFAM" id="SSF51430">
    <property type="entry name" value="NAD(P)-linked oxidoreductase"/>
    <property type="match status" value="1"/>
</dbReference>
<protein>
    <submittedName>
        <fullName evidence="8">Aldo/keto reductase</fullName>
    </submittedName>
</protein>
<evidence type="ECO:0000256" key="2">
    <source>
        <dbReference type="ARBA" id="ARBA00023002"/>
    </source>
</evidence>
<organism evidence="8 9">
    <name type="scientific">Truncatella angustata</name>
    <dbReference type="NCBI Taxonomy" id="152316"/>
    <lineage>
        <taxon>Eukaryota</taxon>
        <taxon>Fungi</taxon>
        <taxon>Dikarya</taxon>
        <taxon>Ascomycota</taxon>
        <taxon>Pezizomycotina</taxon>
        <taxon>Sordariomycetes</taxon>
        <taxon>Xylariomycetidae</taxon>
        <taxon>Amphisphaeriales</taxon>
        <taxon>Sporocadaceae</taxon>
        <taxon>Truncatella</taxon>
    </lineage>
</organism>
<comment type="similarity">
    <text evidence="1">Belongs to the aldo/keto reductase family.</text>
</comment>
<evidence type="ECO:0000259" key="7">
    <source>
        <dbReference type="Pfam" id="PF00248"/>
    </source>
</evidence>
<dbReference type="Proteomes" id="UP000758603">
    <property type="component" value="Unassembled WGS sequence"/>
</dbReference>
<feature type="domain" description="NADP-dependent oxidoreductase" evidence="7">
    <location>
        <begin position="45"/>
        <end position="286"/>
    </location>
</feature>
<proteinExistence type="inferred from homology"/>
<dbReference type="Gene3D" id="3.20.20.100">
    <property type="entry name" value="NADP-dependent oxidoreductase domain"/>
    <property type="match status" value="1"/>
</dbReference>
<evidence type="ECO:0000313" key="8">
    <source>
        <dbReference type="EMBL" id="KAH6653149.1"/>
    </source>
</evidence>
<evidence type="ECO:0000256" key="3">
    <source>
        <dbReference type="PIRSR" id="PIRSR000097-1"/>
    </source>
</evidence>
<dbReference type="PROSITE" id="PS00798">
    <property type="entry name" value="ALDOKETO_REDUCTASE_1"/>
    <property type="match status" value="1"/>
</dbReference>
<evidence type="ECO:0000256" key="4">
    <source>
        <dbReference type="PIRSR" id="PIRSR000097-2"/>
    </source>
</evidence>
<dbReference type="PROSITE" id="PS00062">
    <property type="entry name" value="ALDOKETO_REDUCTASE_2"/>
    <property type="match status" value="1"/>
</dbReference>
<keyword evidence="2" id="KW-0560">Oxidoreductase</keyword>
<dbReference type="InterPro" id="IPR023210">
    <property type="entry name" value="NADP_OxRdtase_dom"/>
</dbReference>
<dbReference type="PANTHER" id="PTHR43827">
    <property type="entry name" value="2,5-DIKETO-D-GLUCONIC ACID REDUCTASE"/>
    <property type="match status" value="1"/>
</dbReference>
<dbReference type="InterPro" id="IPR036812">
    <property type="entry name" value="NAD(P)_OxRdtase_dom_sf"/>
</dbReference>
<evidence type="ECO:0000256" key="6">
    <source>
        <dbReference type="SAM" id="MobiDB-lite"/>
    </source>
</evidence>
<dbReference type="CDD" id="cd19071">
    <property type="entry name" value="AKR_AKR1-5-like"/>
    <property type="match status" value="1"/>
</dbReference>
<dbReference type="GO" id="GO:0016491">
    <property type="term" value="F:oxidoreductase activity"/>
    <property type="evidence" value="ECO:0007669"/>
    <property type="project" value="UniProtKB-KW"/>
</dbReference>
<evidence type="ECO:0000313" key="9">
    <source>
        <dbReference type="Proteomes" id="UP000758603"/>
    </source>
</evidence>
<feature type="region of interest" description="Disordered" evidence="6">
    <location>
        <begin position="282"/>
        <end position="301"/>
    </location>
</feature>
<feature type="binding site" evidence="4">
    <location>
        <position position="133"/>
    </location>
    <ligand>
        <name>substrate</name>
    </ligand>
</feature>
<dbReference type="RefSeq" id="XP_045957426.1">
    <property type="nucleotide sequence ID" value="XM_046103050.1"/>
</dbReference>
<sequence>MYYEKILNENKSQLKMNDEKLSLASAIALQGSEGRMPVLGFGVYQIDRQDTAAACQRALSSGYRHIDTAQLYNNEAEVGSALTDCGVPRDEIFVTTKIRYPRLGKGKTYLRALQSVQKIDARDGGYVDLFLVHTPHGVSAKDRREMWLALEKLHEEGKARAIGVSNYQPEHLEEMKTYATVWPPAVNQILLHPWNQQRETVEYCQEHGIVLQAFSPLARGVRMDDPVLSEIAAKHGKSPAQILIRYCLQKSWVPLPKSEKEERIKENADVFDFKISAEDMSSLDDLDGQKEPEGVSRYAKF</sequence>
<dbReference type="InterPro" id="IPR018170">
    <property type="entry name" value="Aldo/ket_reductase_CS"/>
</dbReference>
<evidence type="ECO:0000256" key="5">
    <source>
        <dbReference type="PIRSR" id="PIRSR000097-3"/>
    </source>
</evidence>
<dbReference type="AlphaFoldDB" id="A0A9P8ZXN1"/>
<accession>A0A9P8ZXN1</accession>
<dbReference type="EMBL" id="JAGPXC010000005">
    <property type="protein sequence ID" value="KAH6653149.1"/>
    <property type="molecule type" value="Genomic_DNA"/>
</dbReference>
<dbReference type="PRINTS" id="PR00069">
    <property type="entry name" value="ALDKETRDTASE"/>
</dbReference>
<keyword evidence="9" id="KW-1185">Reference proteome</keyword>
<dbReference type="InterPro" id="IPR020471">
    <property type="entry name" value="AKR"/>
</dbReference>
<dbReference type="GeneID" id="70131942"/>
<feature type="site" description="Lowers pKa of active site Tyr" evidence="5">
    <location>
        <position position="97"/>
    </location>
</feature>
<dbReference type="PIRSF" id="PIRSF000097">
    <property type="entry name" value="AKR"/>
    <property type="match status" value="1"/>
</dbReference>
<reference evidence="8" key="1">
    <citation type="journal article" date="2021" name="Nat. Commun.">
        <title>Genetic determinants of endophytism in the Arabidopsis root mycobiome.</title>
        <authorList>
            <person name="Mesny F."/>
            <person name="Miyauchi S."/>
            <person name="Thiergart T."/>
            <person name="Pickel B."/>
            <person name="Atanasova L."/>
            <person name="Karlsson M."/>
            <person name="Huettel B."/>
            <person name="Barry K.W."/>
            <person name="Haridas S."/>
            <person name="Chen C."/>
            <person name="Bauer D."/>
            <person name="Andreopoulos W."/>
            <person name="Pangilinan J."/>
            <person name="LaButti K."/>
            <person name="Riley R."/>
            <person name="Lipzen A."/>
            <person name="Clum A."/>
            <person name="Drula E."/>
            <person name="Henrissat B."/>
            <person name="Kohler A."/>
            <person name="Grigoriev I.V."/>
            <person name="Martin F.M."/>
            <person name="Hacquard S."/>
        </authorList>
    </citation>
    <scope>NUCLEOTIDE SEQUENCE</scope>
    <source>
        <strain evidence="8">MPI-SDFR-AT-0073</strain>
    </source>
</reference>
<dbReference type="FunFam" id="3.20.20.100:FF:000015">
    <property type="entry name" value="Oxidoreductase, aldo/keto reductase family"/>
    <property type="match status" value="1"/>
</dbReference>
<comment type="caution">
    <text evidence="8">The sequence shown here is derived from an EMBL/GenBank/DDBJ whole genome shotgun (WGS) entry which is preliminary data.</text>
</comment>
<dbReference type="PANTHER" id="PTHR43827:SF13">
    <property type="entry name" value="ALDO_KETO REDUCTASE FAMILY PROTEIN"/>
    <property type="match status" value="1"/>
</dbReference>
<dbReference type="OrthoDB" id="416253at2759"/>
<gene>
    <name evidence="8" type="ORF">BKA67DRAFT_568702</name>
</gene>
<dbReference type="Pfam" id="PF00248">
    <property type="entry name" value="Aldo_ket_red"/>
    <property type="match status" value="1"/>
</dbReference>